<dbReference type="PANTHER" id="PTHR33322:SF3">
    <property type="entry name" value="BAG FAMILY MOLECULAR CHAPERONE REGULATOR 7"/>
    <property type="match status" value="1"/>
</dbReference>
<accession>A0A6A4MEZ9</accession>
<dbReference type="PANTHER" id="PTHR33322">
    <property type="entry name" value="BAG DOMAIN CONTAINING PROTEIN, EXPRESSED"/>
    <property type="match status" value="1"/>
</dbReference>
<name>A0A6A4MEZ9_9ERIC</name>
<dbReference type="GO" id="GO:0006457">
    <property type="term" value="P:protein folding"/>
    <property type="evidence" value="ECO:0007669"/>
    <property type="project" value="TreeGrafter"/>
</dbReference>
<dbReference type="AlphaFoldDB" id="A0A6A4MEZ9"/>
<gene>
    <name evidence="3" type="ORF">C3L33_03094</name>
</gene>
<proteinExistence type="predicted"/>
<feature type="compositionally biased region" description="Basic and acidic residues" evidence="2">
    <location>
        <begin position="183"/>
        <end position="193"/>
    </location>
</feature>
<feature type="region of interest" description="Disordered" evidence="2">
    <location>
        <begin position="173"/>
        <end position="208"/>
    </location>
</feature>
<protein>
    <recommendedName>
        <fullName evidence="5">BAG domain-containing protein</fullName>
    </recommendedName>
</protein>
<evidence type="ECO:0000256" key="1">
    <source>
        <dbReference type="ARBA" id="ARBA00023186"/>
    </source>
</evidence>
<keyword evidence="4" id="KW-1185">Reference proteome</keyword>
<dbReference type="OrthoDB" id="747353at2759"/>
<evidence type="ECO:0000313" key="3">
    <source>
        <dbReference type="EMBL" id="KAE9464997.1"/>
    </source>
</evidence>
<dbReference type="GO" id="GO:0009506">
    <property type="term" value="C:plasmodesma"/>
    <property type="evidence" value="ECO:0007669"/>
    <property type="project" value="TreeGrafter"/>
</dbReference>
<sequence length="431" mass="48909">ENRDHRAFPTISLLKQTSIFTPTFFPHCFPFQHDHLDFALDLLRPTAKTALIDFHDFDTITDLIQIDRTPHHTSTRRLVHHRVGSESYLQSLCDRVSALELSFDKLVNDKHGLDRKYKWTAEIKGGEKKKEKKEKEKKDSIKGGGVEKKYRWSAEIKDKREESPVSRRYVFEVSTGDGSEGSESEKKEKEKDKKVKKKECGNGGGPRARVVEIEEPSDNHGAFVLRQNPAYFGEAAPFCCGGVSGMIGFCEEGTRCREVEGEEEGVVAPRCGDEIQVSFRAYLIRRSQALRALRELAVAKAKLKELRALFNNFSYRRRLSHELRSARGSLRRSLSCFSLWMPLRTSGVQLRRRLDTHGADHMVRGAKRSIIDELEAMLDVVDPQPSGGKSLSMRRRTFDMPDGVIQKELAAGVAEVVHMLDQENGTFEACL</sequence>
<evidence type="ECO:0000256" key="2">
    <source>
        <dbReference type="SAM" id="MobiDB-lite"/>
    </source>
</evidence>
<dbReference type="EMBL" id="QEFC01000309">
    <property type="protein sequence ID" value="KAE9464997.1"/>
    <property type="molecule type" value="Genomic_DNA"/>
</dbReference>
<dbReference type="InterPro" id="IPR040400">
    <property type="entry name" value="BAG5/6/7/8"/>
</dbReference>
<dbReference type="Proteomes" id="UP000428333">
    <property type="component" value="Linkage Group LG02"/>
</dbReference>
<organism evidence="3 4">
    <name type="scientific">Rhododendron williamsianum</name>
    <dbReference type="NCBI Taxonomy" id="262921"/>
    <lineage>
        <taxon>Eukaryota</taxon>
        <taxon>Viridiplantae</taxon>
        <taxon>Streptophyta</taxon>
        <taxon>Embryophyta</taxon>
        <taxon>Tracheophyta</taxon>
        <taxon>Spermatophyta</taxon>
        <taxon>Magnoliopsida</taxon>
        <taxon>eudicotyledons</taxon>
        <taxon>Gunneridae</taxon>
        <taxon>Pentapetalae</taxon>
        <taxon>asterids</taxon>
        <taxon>Ericales</taxon>
        <taxon>Ericaceae</taxon>
        <taxon>Ericoideae</taxon>
        <taxon>Rhodoreae</taxon>
        <taxon>Rhododendron</taxon>
    </lineage>
</organism>
<keyword evidence="1" id="KW-0143">Chaperone</keyword>
<feature type="non-terminal residue" evidence="3">
    <location>
        <position position="1"/>
    </location>
</feature>
<reference evidence="3 4" key="1">
    <citation type="journal article" date="2019" name="Genome Biol. Evol.">
        <title>The Rhododendron genome and chromosomal organization provide insight into shared whole-genome duplications across the heath family (Ericaceae).</title>
        <authorList>
            <person name="Soza V.L."/>
            <person name="Lindsley D."/>
            <person name="Waalkes A."/>
            <person name="Ramage E."/>
            <person name="Patwardhan R.P."/>
            <person name="Burton J.N."/>
            <person name="Adey A."/>
            <person name="Kumar A."/>
            <person name="Qiu R."/>
            <person name="Shendure J."/>
            <person name="Hall B."/>
        </authorList>
    </citation>
    <scope>NUCLEOTIDE SEQUENCE [LARGE SCALE GENOMIC DNA]</scope>
    <source>
        <strain evidence="3">RSF 1966-606</strain>
    </source>
</reference>
<comment type="caution">
    <text evidence="3">The sequence shown here is derived from an EMBL/GenBank/DDBJ whole genome shotgun (WGS) entry which is preliminary data.</text>
</comment>
<evidence type="ECO:0000313" key="4">
    <source>
        <dbReference type="Proteomes" id="UP000428333"/>
    </source>
</evidence>
<evidence type="ECO:0008006" key="5">
    <source>
        <dbReference type="Google" id="ProtNLM"/>
    </source>
</evidence>